<dbReference type="InterPro" id="IPR046796">
    <property type="entry name" value="Transposase_32_dom"/>
</dbReference>
<protein>
    <recommendedName>
        <fullName evidence="1">Putative plant transposon protein domain-containing protein</fullName>
    </recommendedName>
</protein>
<evidence type="ECO:0000313" key="4">
    <source>
        <dbReference type="Proteomes" id="UP000321393"/>
    </source>
</evidence>
<dbReference type="AlphaFoldDB" id="A0A5A7TKD3"/>
<dbReference type="Proteomes" id="UP000321947">
    <property type="component" value="Unassembled WGS sequence"/>
</dbReference>
<evidence type="ECO:0000259" key="1">
    <source>
        <dbReference type="Pfam" id="PF20167"/>
    </source>
</evidence>
<name>A0A5A7TKD3_CUCMM</name>
<dbReference type="EMBL" id="SSTD01016371">
    <property type="protein sequence ID" value="TYK00990.1"/>
    <property type="molecule type" value="Genomic_DNA"/>
</dbReference>
<reference evidence="4 5" key="1">
    <citation type="submission" date="2019-08" db="EMBL/GenBank/DDBJ databases">
        <title>Draft genome sequences of two oriental melons (Cucumis melo L. var makuwa).</title>
        <authorList>
            <person name="Kwon S.-Y."/>
        </authorList>
    </citation>
    <scope>NUCLEOTIDE SEQUENCE [LARGE SCALE GENOMIC DNA]</scope>
    <source>
        <strain evidence="5">cv. Chang Bougi</strain>
        <strain evidence="4">cv. SW 3</strain>
        <tissue evidence="2">Leaf</tissue>
    </source>
</reference>
<sequence>MNTNASDWLVFVKKNTMPTRHDNTIFVDQIMLIYCIMEELLVNMGEIICEHDLAWVKHPRGATPFPHLIEKLCLKACLTLEKLPQVEVKGWSV</sequence>
<evidence type="ECO:0000313" key="3">
    <source>
        <dbReference type="EMBL" id="TYK00990.1"/>
    </source>
</evidence>
<organism evidence="2 4">
    <name type="scientific">Cucumis melo var. makuwa</name>
    <name type="common">Oriental melon</name>
    <dbReference type="NCBI Taxonomy" id="1194695"/>
    <lineage>
        <taxon>Eukaryota</taxon>
        <taxon>Viridiplantae</taxon>
        <taxon>Streptophyta</taxon>
        <taxon>Embryophyta</taxon>
        <taxon>Tracheophyta</taxon>
        <taxon>Spermatophyta</taxon>
        <taxon>Magnoliopsida</taxon>
        <taxon>eudicotyledons</taxon>
        <taxon>Gunneridae</taxon>
        <taxon>Pentapetalae</taxon>
        <taxon>rosids</taxon>
        <taxon>fabids</taxon>
        <taxon>Cucurbitales</taxon>
        <taxon>Cucurbitaceae</taxon>
        <taxon>Benincaseae</taxon>
        <taxon>Cucumis</taxon>
    </lineage>
</organism>
<dbReference type="EMBL" id="SSTE01016095">
    <property type="protein sequence ID" value="KAA0042406.1"/>
    <property type="molecule type" value="Genomic_DNA"/>
</dbReference>
<dbReference type="Pfam" id="PF20167">
    <property type="entry name" value="Transposase_32"/>
    <property type="match status" value="1"/>
</dbReference>
<accession>A0A5A7TKD3</accession>
<evidence type="ECO:0000313" key="5">
    <source>
        <dbReference type="Proteomes" id="UP000321947"/>
    </source>
</evidence>
<dbReference type="Proteomes" id="UP000321393">
    <property type="component" value="Unassembled WGS sequence"/>
</dbReference>
<gene>
    <name evidence="3" type="ORF">E5676_scaffold602G001850</name>
    <name evidence="2" type="ORF">E6C27_scaffold943G00160</name>
</gene>
<comment type="caution">
    <text evidence="2">The sequence shown here is derived from an EMBL/GenBank/DDBJ whole genome shotgun (WGS) entry which is preliminary data.</text>
</comment>
<evidence type="ECO:0000313" key="2">
    <source>
        <dbReference type="EMBL" id="KAA0042406.1"/>
    </source>
</evidence>
<feature type="domain" description="Putative plant transposon protein" evidence="1">
    <location>
        <begin position="1"/>
        <end position="76"/>
    </location>
</feature>
<proteinExistence type="predicted"/>